<protein>
    <submittedName>
        <fullName evidence="1">Uncharacterized protein</fullName>
    </submittedName>
</protein>
<name>A0A200Q8N5_MACCD</name>
<evidence type="ECO:0000313" key="2">
    <source>
        <dbReference type="Proteomes" id="UP000195402"/>
    </source>
</evidence>
<comment type="caution">
    <text evidence="1">The sequence shown here is derived from an EMBL/GenBank/DDBJ whole genome shotgun (WGS) entry which is preliminary data.</text>
</comment>
<reference evidence="1 2" key="1">
    <citation type="journal article" date="2017" name="Mol. Plant">
        <title>The Genome of Medicinal Plant Macleaya cordata Provides New Insights into Benzylisoquinoline Alkaloids Metabolism.</title>
        <authorList>
            <person name="Liu X."/>
            <person name="Liu Y."/>
            <person name="Huang P."/>
            <person name="Ma Y."/>
            <person name="Qing Z."/>
            <person name="Tang Q."/>
            <person name="Cao H."/>
            <person name="Cheng P."/>
            <person name="Zheng Y."/>
            <person name="Yuan Z."/>
            <person name="Zhou Y."/>
            <person name="Liu J."/>
            <person name="Tang Z."/>
            <person name="Zhuo Y."/>
            <person name="Zhang Y."/>
            <person name="Yu L."/>
            <person name="Huang J."/>
            <person name="Yang P."/>
            <person name="Peng Q."/>
            <person name="Zhang J."/>
            <person name="Jiang W."/>
            <person name="Zhang Z."/>
            <person name="Lin K."/>
            <person name="Ro D.K."/>
            <person name="Chen X."/>
            <person name="Xiong X."/>
            <person name="Shang Y."/>
            <person name="Huang S."/>
            <person name="Zeng J."/>
        </authorList>
    </citation>
    <scope>NUCLEOTIDE SEQUENCE [LARGE SCALE GENOMIC DNA]</scope>
    <source>
        <strain evidence="2">cv. BLH2017</strain>
        <tissue evidence="1">Root</tissue>
    </source>
</reference>
<sequence>MATTSRNGNQGFFPFAFAVVSSEYDANWNWFLSI</sequence>
<dbReference type="OrthoDB" id="1743623at2759"/>
<proteinExistence type="predicted"/>
<evidence type="ECO:0000313" key="1">
    <source>
        <dbReference type="EMBL" id="OVA06795.1"/>
    </source>
</evidence>
<dbReference type="InParanoid" id="A0A200Q8N5"/>
<keyword evidence="2" id="KW-1185">Reference proteome</keyword>
<accession>A0A200Q8N5</accession>
<dbReference type="Proteomes" id="UP000195402">
    <property type="component" value="Unassembled WGS sequence"/>
</dbReference>
<dbReference type="AlphaFoldDB" id="A0A200Q8N5"/>
<organism evidence="1 2">
    <name type="scientific">Macleaya cordata</name>
    <name type="common">Five-seeded plume-poppy</name>
    <name type="synonym">Bocconia cordata</name>
    <dbReference type="NCBI Taxonomy" id="56857"/>
    <lineage>
        <taxon>Eukaryota</taxon>
        <taxon>Viridiplantae</taxon>
        <taxon>Streptophyta</taxon>
        <taxon>Embryophyta</taxon>
        <taxon>Tracheophyta</taxon>
        <taxon>Spermatophyta</taxon>
        <taxon>Magnoliopsida</taxon>
        <taxon>Ranunculales</taxon>
        <taxon>Papaveraceae</taxon>
        <taxon>Papaveroideae</taxon>
        <taxon>Macleaya</taxon>
    </lineage>
</organism>
<dbReference type="EMBL" id="MVGT01002718">
    <property type="protein sequence ID" value="OVA06795.1"/>
    <property type="molecule type" value="Genomic_DNA"/>
</dbReference>
<gene>
    <name evidence="1" type="ORF">BVC80_8727g19</name>
</gene>